<evidence type="ECO:0000256" key="2">
    <source>
        <dbReference type="SAM" id="MobiDB-lite"/>
    </source>
</evidence>
<dbReference type="InterPro" id="IPR027417">
    <property type="entry name" value="P-loop_NTPase"/>
</dbReference>
<keyword evidence="1" id="KW-0677">Repeat</keyword>
<dbReference type="SUPFAM" id="SSF48452">
    <property type="entry name" value="TPR-like"/>
    <property type="match status" value="1"/>
</dbReference>
<evidence type="ECO:0000313" key="6">
    <source>
        <dbReference type="Proteomes" id="UP001194746"/>
    </source>
</evidence>
<feature type="domain" description="Nephrocystin 3-like N-terminal" evidence="4">
    <location>
        <begin position="318"/>
        <end position="490"/>
    </location>
</feature>
<gene>
    <name evidence="5" type="ORF">FE257_003212</name>
</gene>
<reference evidence="5" key="1">
    <citation type="journal article" date="2019" name="Beilstein J. Org. Chem.">
        <title>Nanangenines: drimane sesquiterpenoids as the dominant metabolite cohort of a novel Australian fungus, Aspergillus nanangensis.</title>
        <authorList>
            <person name="Lacey H.J."/>
            <person name="Gilchrist C.L.M."/>
            <person name="Crombie A."/>
            <person name="Kalaitzis J.A."/>
            <person name="Vuong D."/>
            <person name="Rutledge P.J."/>
            <person name="Turner P."/>
            <person name="Pitt J.I."/>
            <person name="Lacey E."/>
            <person name="Chooi Y.H."/>
            <person name="Piggott A.M."/>
        </authorList>
    </citation>
    <scope>NUCLEOTIDE SEQUENCE</scope>
    <source>
        <strain evidence="5">MST-FP2251</strain>
    </source>
</reference>
<dbReference type="InterPro" id="IPR056884">
    <property type="entry name" value="NPHP3-like_N"/>
</dbReference>
<sequence length="1485" mass="169320">MTISPISTRSPSLDLKTSAIKDEIATIWAQVQARVIQLAGGDPAKVQHSLSINTVLGYLNTAQEAAIPKESPIRTTFNTTLQLIDTVGSVVAGGAAEVRDNKLIDEPWHEQFEVFGPAELCFNALSFVIQAWQGYQGVFESLAGLLEKCSHYLGRLDYYISGGMDAKLAKVACQHLQLFVEICDRTIKLRQSKRRKLIVFSKVFFLNDNDIQDLLDKMDSLVDQEGRLVTAQIFSFASEAAVGTRENLAITRAVNTKIDMLIANKSDQIKDTDVKRRRETVLRTLAFDENKLDRNRQEPDPFWQRTYHNFRKWVIPETGQWAFSDPLFVAWENGSRDSPPILVIEGVEGSGKSYLTSTIIRKLRNRNSDESSGSRKLLAFYFLEDDSKEELSKTNNLDVIIKSLVWQFVRDASYLKSAASICEKNIDIDPHEIPEQLLFSSELQEAVNASFIIVIDGIGDIIGDALVHFLEKVSALTRDNRRVRILLTGRPRAFEQLATVKYVSFEKIAISTKNRPDVEKYIQSRMDRVEALKDTTRIGVTDLRQKISTSLCDKTAGDFFRINTILKHISTLDYVHDIDQVLEDAGKERSEQILGEIDKLNRIRSSKEIAEINEIILWVLYGREWFQSRQMAAVLYEKTGELSLLPLETKLQVKYSLFEIDSDGDIDFRSYEIPQLIPERNSSAHDATLELETGRSIHPKEVSIIKHFLTTVCPPELYNKFEFESFFEQKLLHKGDQICRDDKDTAEAKLAITCLRILTEDRDERQDLLRPYAMTYFLQHLSSVDLSLVGREWKGTVGPRLLKLFTDETSMDALLWTTEIDEAFTLALKAGSAWINNDGGVNEILRWFKDSAVMSSIPDGDNRDWITSVTSAATPGKALLEPFAKRMSEHWLREPSPQELAYNAFSLVFGYMQMLNTGDEDSDTLIPLEPTIKNICKAEELSHTLLGVKENDSLWEVQVAVIFQQYYIPAESEKRCRRALEIDPSNWRASYYLACVVTSDEEAINILKTITDRLQADTQWMENGANQMSLSSMLFDMGERHWEIDQYDAAKESYTRSVETNITASERILKILERYNSRKQWSDIMSLLETIQTHTDDSHYLSRLLVTLAAEDSVHSILLQAVVETQQTDFLQRIYDAAIRQAIDTESYNSLYYLRYHFANTLFQRTENEERAVALWELALKEDLPRSMLDVEDLLPSLTLKLAAVYLRRAREAARDSDVARSYLQRISEILPDEVAESNILSPAKLYLARYYQVQGEGVKAKQIARSVVKMALEILSDDDSDNDYLAYWRLLLVFLPLNDNENAYSALVMAALATRMLARSTVSREVTEVESPVALHAGDDEDKEEDNPNLGGSSGCEEDDDDDDDDGQATESSEPETLRPLINESQAFAICDGECGYCWETASEMWWCKDCINITFEKNCFQLLQQGTLPLNVCDKRHEFLQFPKWEDEKMRQLPKGFVPYGEKAIPLEEWKRIISKNYVDFDG</sequence>
<name>A0AAD4GWD3_ASPNN</name>
<feature type="compositionally biased region" description="Acidic residues" evidence="2">
    <location>
        <begin position="1357"/>
        <end position="1369"/>
    </location>
</feature>
<organism evidence="5 6">
    <name type="scientific">Aspergillus nanangensis</name>
    <dbReference type="NCBI Taxonomy" id="2582783"/>
    <lineage>
        <taxon>Eukaryota</taxon>
        <taxon>Fungi</taxon>
        <taxon>Dikarya</taxon>
        <taxon>Ascomycota</taxon>
        <taxon>Pezizomycotina</taxon>
        <taxon>Eurotiomycetes</taxon>
        <taxon>Eurotiomycetidae</taxon>
        <taxon>Eurotiales</taxon>
        <taxon>Aspergillaceae</taxon>
        <taxon>Aspergillus</taxon>
        <taxon>Aspergillus subgen. Circumdati</taxon>
    </lineage>
</organism>
<dbReference type="Proteomes" id="UP001194746">
    <property type="component" value="Unassembled WGS sequence"/>
</dbReference>
<feature type="domain" description="Fungal STAND N-terminal Goodbye" evidence="3">
    <location>
        <begin position="114"/>
        <end position="159"/>
    </location>
</feature>
<evidence type="ECO:0000313" key="5">
    <source>
        <dbReference type="EMBL" id="KAF9891731.1"/>
    </source>
</evidence>
<evidence type="ECO:0000259" key="4">
    <source>
        <dbReference type="Pfam" id="PF24883"/>
    </source>
</evidence>
<dbReference type="Gene3D" id="1.25.40.10">
    <property type="entry name" value="Tetratricopeptide repeat domain"/>
    <property type="match status" value="1"/>
</dbReference>
<keyword evidence="6" id="KW-1185">Reference proteome</keyword>
<dbReference type="Pfam" id="PF17109">
    <property type="entry name" value="Goodbye"/>
    <property type="match status" value="1"/>
</dbReference>
<dbReference type="PANTHER" id="PTHR10039">
    <property type="entry name" value="AMELOGENIN"/>
    <property type="match status" value="1"/>
</dbReference>
<dbReference type="InterPro" id="IPR031350">
    <property type="entry name" value="Goodbye_dom"/>
</dbReference>
<protein>
    <recommendedName>
        <fullName evidence="7">Fungal STAND N-terminal Goodbye domain-containing protein</fullName>
    </recommendedName>
</protein>
<dbReference type="Pfam" id="PF24883">
    <property type="entry name" value="NPHP3_N"/>
    <property type="match status" value="1"/>
</dbReference>
<comment type="caution">
    <text evidence="5">The sequence shown here is derived from an EMBL/GenBank/DDBJ whole genome shotgun (WGS) entry which is preliminary data.</text>
</comment>
<evidence type="ECO:0000259" key="3">
    <source>
        <dbReference type="Pfam" id="PF17109"/>
    </source>
</evidence>
<reference evidence="5" key="2">
    <citation type="submission" date="2020-02" db="EMBL/GenBank/DDBJ databases">
        <authorList>
            <person name="Gilchrist C.L.M."/>
            <person name="Chooi Y.-H."/>
        </authorList>
    </citation>
    <scope>NUCLEOTIDE SEQUENCE</scope>
    <source>
        <strain evidence="5">MST-FP2251</strain>
    </source>
</reference>
<dbReference type="EMBL" id="VCAU01000016">
    <property type="protein sequence ID" value="KAF9891731.1"/>
    <property type="molecule type" value="Genomic_DNA"/>
</dbReference>
<dbReference type="SUPFAM" id="SSF52540">
    <property type="entry name" value="P-loop containing nucleoside triphosphate hydrolases"/>
    <property type="match status" value="1"/>
</dbReference>
<dbReference type="Gene3D" id="3.40.50.300">
    <property type="entry name" value="P-loop containing nucleotide triphosphate hydrolases"/>
    <property type="match status" value="1"/>
</dbReference>
<proteinExistence type="predicted"/>
<evidence type="ECO:0008006" key="7">
    <source>
        <dbReference type="Google" id="ProtNLM"/>
    </source>
</evidence>
<evidence type="ECO:0000256" key="1">
    <source>
        <dbReference type="ARBA" id="ARBA00022737"/>
    </source>
</evidence>
<dbReference type="InterPro" id="IPR011990">
    <property type="entry name" value="TPR-like_helical_dom_sf"/>
</dbReference>
<accession>A0AAD4GWD3</accession>
<dbReference type="PANTHER" id="PTHR10039:SF17">
    <property type="entry name" value="FUNGAL STAND N-TERMINAL GOODBYE DOMAIN-CONTAINING PROTEIN-RELATED"/>
    <property type="match status" value="1"/>
</dbReference>
<feature type="region of interest" description="Disordered" evidence="2">
    <location>
        <begin position="1330"/>
        <end position="1379"/>
    </location>
</feature>